<sequence length="110" mass="12543">MDFATVKSIAQSLHGTLQCSELKELCSAWKYESELEKLERTVSTIKAVILDAEAKHEQHFSHQKQLWVKELKDALYDADDLFDELSALAEQKQLMVSDMEGGNLSKKQRS</sequence>
<protein>
    <recommendedName>
        <fullName evidence="4">Disease resistance N-terminal domain-containing protein</fullName>
    </recommendedName>
</protein>
<reference evidence="5" key="1">
    <citation type="journal article" date="2013" name="J. Plant Res.">
        <title>Effect of fungi and light on seed germination of three Opuntia species from semiarid lands of central Mexico.</title>
        <authorList>
            <person name="Delgado-Sanchez P."/>
            <person name="Jimenez-Bremont J.F."/>
            <person name="Guerrero-Gonzalez Mde L."/>
            <person name="Flores J."/>
        </authorList>
    </citation>
    <scope>NUCLEOTIDE SEQUENCE</scope>
    <source>
        <tissue evidence="5">Cladode</tissue>
    </source>
</reference>
<evidence type="ECO:0000259" key="4">
    <source>
        <dbReference type="Pfam" id="PF18052"/>
    </source>
</evidence>
<dbReference type="EMBL" id="GISG01092749">
    <property type="protein sequence ID" value="MBA4634863.1"/>
    <property type="molecule type" value="Transcribed_RNA"/>
</dbReference>
<evidence type="ECO:0000256" key="1">
    <source>
        <dbReference type="ARBA" id="ARBA00022737"/>
    </source>
</evidence>
<accession>A0A7C9D980</accession>
<dbReference type="GO" id="GO:0006952">
    <property type="term" value="P:defense response"/>
    <property type="evidence" value="ECO:0007669"/>
    <property type="project" value="UniProtKB-KW"/>
</dbReference>
<evidence type="ECO:0000256" key="3">
    <source>
        <dbReference type="ARBA" id="ARBA00022821"/>
    </source>
</evidence>
<evidence type="ECO:0000313" key="5">
    <source>
        <dbReference type="EMBL" id="MBA4634863.1"/>
    </source>
</evidence>
<feature type="domain" description="Disease resistance N-terminal" evidence="4">
    <location>
        <begin position="23"/>
        <end position="99"/>
    </location>
</feature>
<name>A0A7C9D980_OPUST</name>
<keyword evidence="1" id="KW-0677">Repeat</keyword>
<dbReference type="Gene3D" id="1.20.5.4130">
    <property type="match status" value="1"/>
</dbReference>
<dbReference type="AlphaFoldDB" id="A0A7C9D980"/>
<reference evidence="5" key="2">
    <citation type="submission" date="2020-07" db="EMBL/GenBank/DDBJ databases">
        <authorList>
            <person name="Vera ALvarez R."/>
            <person name="Arias-Moreno D.M."/>
            <person name="Jimenez-Jacinto V."/>
            <person name="Jimenez-Bremont J.F."/>
            <person name="Swaminathan K."/>
            <person name="Moose S.P."/>
            <person name="Guerrero-Gonzalez M.L."/>
            <person name="Marino-Ramirez L."/>
            <person name="Landsman D."/>
            <person name="Rodriguez-Kessler M."/>
            <person name="Delgado-Sanchez P."/>
        </authorList>
    </citation>
    <scope>NUCLEOTIDE SEQUENCE</scope>
    <source>
        <tissue evidence="5">Cladode</tissue>
    </source>
</reference>
<keyword evidence="2" id="KW-0547">Nucleotide-binding</keyword>
<proteinExistence type="predicted"/>
<dbReference type="GO" id="GO:0000166">
    <property type="term" value="F:nucleotide binding"/>
    <property type="evidence" value="ECO:0007669"/>
    <property type="project" value="UniProtKB-KW"/>
</dbReference>
<dbReference type="Pfam" id="PF18052">
    <property type="entry name" value="Rx_N"/>
    <property type="match status" value="1"/>
</dbReference>
<organism evidence="5">
    <name type="scientific">Opuntia streptacantha</name>
    <name type="common">Prickly pear cactus</name>
    <name type="synonym">Opuntia cardona</name>
    <dbReference type="NCBI Taxonomy" id="393608"/>
    <lineage>
        <taxon>Eukaryota</taxon>
        <taxon>Viridiplantae</taxon>
        <taxon>Streptophyta</taxon>
        <taxon>Embryophyta</taxon>
        <taxon>Tracheophyta</taxon>
        <taxon>Spermatophyta</taxon>
        <taxon>Magnoliopsida</taxon>
        <taxon>eudicotyledons</taxon>
        <taxon>Gunneridae</taxon>
        <taxon>Pentapetalae</taxon>
        <taxon>Caryophyllales</taxon>
        <taxon>Cactineae</taxon>
        <taxon>Cactaceae</taxon>
        <taxon>Opuntioideae</taxon>
        <taxon>Opuntia</taxon>
    </lineage>
</organism>
<evidence type="ECO:0000256" key="2">
    <source>
        <dbReference type="ARBA" id="ARBA00022741"/>
    </source>
</evidence>
<keyword evidence="3" id="KW-0611">Plant defense</keyword>
<dbReference type="InterPro" id="IPR041118">
    <property type="entry name" value="Rx_N"/>
</dbReference>